<dbReference type="InterPro" id="IPR014258">
    <property type="entry name" value="CAP_domain_YkwD-like"/>
</dbReference>
<protein>
    <recommendedName>
        <fullName evidence="3">SCP domain-containing protein</fullName>
    </recommendedName>
</protein>
<dbReference type="PANTHER" id="PTHR31157">
    <property type="entry name" value="SCP DOMAIN-CONTAINING PROTEIN"/>
    <property type="match status" value="1"/>
</dbReference>
<feature type="region of interest" description="Disordered" evidence="1">
    <location>
        <begin position="31"/>
        <end position="50"/>
    </location>
</feature>
<name>A0A919WFP9_9BACI</name>
<gene>
    <name evidence="4" type="ORF">J27TS8_09460</name>
</gene>
<dbReference type="RefSeq" id="WP_373315028.1">
    <property type="nucleotide sequence ID" value="NZ_BORC01000001.1"/>
</dbReference>
<dbReference type="InterPro" id="IPR035940">
    <property type="entry name" value="CAP_sf"/>
</dbReference>
<reference evidence="4" key="1">
    <citation type="submission" date="2021-03" db="EMBL/GenBank/DDBJ databases">
        <title>Antimicrobial resistance genes in bacteria isolated from Japanese honey, and their potential for conferring macrolide and lincosamide resistance in the American foulbrood pathogen Paenibacillus larvae.</title>
        <authorList>
            <person name="Okamoto M."/>
            <person name="Kumagai M."/>
            <person name="Kanamori H."/>
            <person name="Takamatsu D."/>
        </authorList>
    </citation>
    <scope>NUCLEOTIDE SEQUENCE</scope>
    <source>
        <strain evidence="4">J27TS8</strain>
    </source>
</reference>
<organism evidence="4 5">
    <name type="scientific">Robertmurraya siralis</name>
    <dbReference type="NCBI Taxonomy" id="77777"/>
    <lineage>
        <taxon>Bacteria</taxon>
        <taxon>Bacillati</taxon>
        <taxon>Bacillota</taxon>
        <taxon>Bacilli</taxon>
        <taxon>Bacillales</taxon>
        <taxon>Bacillaceae</taxon>
        <taxon>Robertmurraya</taxon>
    </lineage>
</organism>
<dbReference type="Pfam" id="PF00188">
    <property type="entry name" value="CAP"/>
    <property type="match status" value="1"/>
</dbReference>
<dbReference type="Proteomes" id="UP000682111">
    <property type="component" value="Unassembled WGS sequence"/>
</dbReference>
<dbReference type="Gene3D" id="3.40.33.10">
    <property type="entry name" value="CAP"/>
    <property type="match status" value="1"/>
</dbReference>
<feature type="domain" description="SCP" evidence="3">
    <location>
        <begin position="227"/>
        <end position="338"/>
    </location>
</feature>
<evidence type="ECO:0000256" key="2">
    <source>
        <dbReference type="SAM" id="SignalP"/>
    </source>
</evidence>
<feature type="compositionally biased region" description="Low complexity" evidence="1">
    <location>
        <begin position="144"/>
        <end position="212"/>
    </location>
</feature>
<keyword evidence="5" id="KW-1185">Reference proteome</keyword>
<dbReference type="NCBIfam" id="TIGR02909">
    <property type="entry name" value="spore_YkwD"/>
    <property type="match status" value="1"/>
</dbReference>
<sequence>MIKKTSSVVLTSVLLFSLAACGVGNDNVAYDPSNDGRAGRIPVRNDADNNRGFFERNWEEGNNFIDNVANDVGFQGRNRVNRRNDNVDISASNTSINSDKYPHTKAVLIQDAKFSFTTDDGNDLASIQKQLEEQLKARFGQLTPQLRQQAKQQAQQQIQRQPAQQQPSQQQPAQQQPAQQQPSQQQPSQQQPAQQRPAQQQPEQPKQQEQAQGETGNISEYAQQVIDLTNQERAKSGLPALKADAKISSVALKKSQDMQANNYFSHTSPTYGSPFDMMRDFGVTYKSAGENIAQGQRTPQEVVQAWMNSEGHRANILNSSFTHIGVGYEQNGNHWTQMFVGR</sequence>
<evidence type="ECO:0000313" key="5">
    <source>
        <dbReference type="Proteomes" id="UP000682111"/>
    </source>
</evidence>
<evidence type="ECO:0000313" key="4">
    <source>
        <dbReference type="EMBL" id="GIN60953.1"/>
    </source>
</evidence>
<comment type="caution">
    <text evidence="4">The sequence shown here is derived from an EMBL/GenBank/DDBJ whole genome shotgun (WGS) entry which is preliminary data.</text>
</comment>
<evidence type="ECO:0000259" key="3">
    <source>
        <dbReference type="Pfam" id="PF00188"/>
    </source>
</evidence>
<feature type="region of interest" description="Disordered" evidence="1">
    <location>
        <begin position="144"/>
        <end position="216"/>
    </location>
</feature>
<dbReference type="PROSITE" id="PS51257">
    <property type="entry name" value="PROKAR_LIPOPROTEIN"/>
    <property type="match status" value="1"/>
</dbReference>
<dbReference type="InterPro" id="IPR014044">
    <property type="entry name" value="CAP_dom"/>
</dbReference>
<proteinExistence type="predicted"/>
<feature type="signal peptide" evidence="2">
    <location>
        <begin position="1"/>
        <end position="22"/>
    </location>
</feature>
<dbReference type="PANTHER" id="PTHR31157:SF1">
    <property type="entry name" value="SCP DOMAIN-CONTAINING PROTEIN"/>
    <property type="match status" value="1"/>
</dbReference>
<accession>A0A919WFP9</accession>
<feature type="chain" id="PRO_5039543432" description="SCP domain-containing protein" evidence="2">
    <location>
        <begin position="23"/>
        <end position="342"/>
    </location>
</feature>
<dbReference type="AlphaFoldDB" id="A0A919WFP9"/>
<dbReference type="SUPFAM" id="SSF55797">
    <property type="entry name" value="PR-1-like"/>
    <property type="match status" value="1"/>
</dbReference>
<dbReference type="CDD" id="cd05379">
    <property type="entry name" value="CAP_bacterial"/>
    <property type="match status" value="1"/>
</dbReference>
<keyword evidence="2" id="KW-0732">Signal</keyword>
<evidence type="ECO:0000256" key="1">
    <source>
        <dbReference type="SAM" id="MobiDB-lite"/>
    </source>
</evidence>
<dbReference type="EMBL" id="BORC01000001">
    <property type="protein sequence ID" value="GIN60953.1"/>
    <property type="molecule type" value="Genomic_DNA"/>
</dbReference>